<evidence type="ECO:0000313" key="2">
    <source>
        <dbReference type="EMBL" id="BAY57126.1"/>
    </source>
</evidence>
<proteinExistence type="predicted"/>
<dbReference type="Gene3D" id="1.20.1480.30">
    <property type="entry name" value="Designed four-helix bundle protein"/>
    <property type="match status" value="1"/>
</dbReference>
<sequence>MATQRRSQKNITSNHKTLTIEAETVQPENQDSEKTEVHELKAALEQAQQTEKSLQESITQLKAQVEDHDAIVKQLEQTQQTEKSLQESITQLKAQVEDHDAIVKHLQANVEEAQHTALKLAESNQTLIEENKQLRTSAGKIDHLQSELEKAQQAALKLAESNQALIAENKTLQENQATEQKSALATAQAEADLRSHQDILKKRQAVTLAHPVFPNNFAPVKSSDPDVGWFD</sequence>
<gene>
    <name evidence="2" type="ORF">NIES2135_39900</name>
</gene>
<feature type="region of interest" description="Disordered" evidence="1">
    <location>
        <begin position="1"/>
        <end position="36"/>
    </location>
</feature>
<feature type="compositionally biased region" description="Polar residues" evidence="1">
    <location>
        <begin position="1"/>
        <end position="17"/>
    </location>
</feature>
<name>A0A1Z4JK62_LEPBY</name>
<accession>A0A1Z4JK62</accession>
<dbReference type="AlphaFoldDB" id="A0A1Z4JK62"/>
<dbReference type="Proteomes" id="UP000217895">
    <property type="component" value="Chromosome"/>
</dbReference>
<dbReference type="EMBL" id="AP018203">
    <property type="protein sequence ID" value="BAY57126.1"/>
    <property type="molecule type" value="Genomic_DNA"/>
</dbReference>
<evidence type="ECO:0000313" key="3">
    <source>
        <dbReference type="Proteomes" id="UP000217895"/>
    </source>
</evidence>
<keyword evidence="3" id="KW-1185">Reference proteome</keyword>
<organism evidence="2 3">
    <name type="scientific">Leptolyngbya boryana NIES-2135</name>
    <dbReference type="NCBI Taxonomy" id="1973484"/>
    <lineage>
        <taxon>Bacteria</taxon>
        <taxon>Bacillati</taxon>
        <taxon>Cyanobacteriota</taxon>
        <taxon>Cyanophyceae</taxon>
        <taxon>Leptolyngbyales</taxon>
        <taxon>Leptolyngbyaceae</taxon>
        <taxon>Leptolyngbya group</taxon>
        <taxon>Leptolyngbya</taxon>
    </lineage>
</organism>
<evidence type="ECO:0000256" key="1">
    <source>
        <dbReference type="SAM" id="MobiDB-lite"/>
    </source>
</evidence>
<reference evidence="2 3" key="1">
    <citation type="submission" date="2017-06" db="EMBL/GenBank/DDBJ databases">
        <title>Genome sequencing of cyanobaciteial culture collection at National Institute for Environmental Studies (NIES).</title>
        <authorList>
            <person name="Hirose Y."/>
            <person name="Shimura Y."/>
            <person name="Fujisawa T."/>
            <person name="Nakamura Y."/>
            <person name="Kawachi M."/>
        </authorList>
    </citation>
    <scope>NUCLEOTIDE SEQUENCE [LARGE SCALE GENOMIC DNA]</scope>
    <source>
        <strain evidence="2 3">NIES-2135</strain>
    </source>
</reference>
<protein>
    <submittedName>
        <fullName evidence="2">Uncharacterized protein</fullName>
    </submittedName>
</protein>